<keyword evidence="10" id="KW-1185">Reference proteome</keyword>
<evidence type="ECO:0000256" key="1">
    <source>
        <dbReference type="ARBA" id="ARBA00004240"/>
    </source>
</evidence>
<keyword evidence="3" id="KW-0479">Metal-binding</keyword>
<accession>A0A3N4LHY4</accession>
<dbReference type="InParanoid" id="A0A3N4LHY4"/>
<gene>
    <name evidence="9" type="ORF">L211DRAFT_858529</name>
</gene>
<protein>
    <submittedName>
        <fullName evidence="9">Cytochrome b5</fullName>
    </submittedName>
</protein>
<reference evidence="9 10" key="1">
    <citation type="journal article" date="2018" name="Nat. Ecol. Evol.">
        <title>Pezizomycetes genomes reveal the molecular basis of ectomycorrhizal truffle lifestyle.</title>
        <authorList>
            <person name="Murat C."/>
            <person name="Payen T."/>
            <person name="Noel B."/>
            <person name="Kuo A."/>
            <person name="Morin E."/>
            <person name="Chen J."/>
            <person name="Kohler A."/>
            <person name="Krizsan K."/>
            <person name="Balestrini R."/>
            <person name="Da Silva C."/>
            <person name="Montanini B."/>
            <person name="Hainaut M."/>
            <person name="Levati E."/>
            <person name="Barry K.W."/>
            <person name="Belfiori B."/>
            <person name="Cichocki N."/>
            <person name="Clum A."/>
            <person name="Dockter R.B."/>
            <person name="Fauchery L."/>
            <person name="Guy J."/>
            <person name="Iotti M."/>
            <person name="Le Tacon F."/>
            <person name="Lindquist E.A."/>
            <person name="Lipzen A."/>
            <person name="Malagnac F."/>
            <person name="Mello A."/>
            <person name="Molinier V."/>
            <person name="Miyauchi S."/>
            <person name="Poulain J."/>
            <person name="Riccioni C."/>
            <person name="Rubini A."/>
            <person name="Sitrit Y."/>
            <person name="Splivallo R."/>
            <person name="Traeger S."/>
            <person name="Wang M."/>
            <person name="Zifcakova L."/>
            <person name="Wipf D."/>
            <person name="Zambonelli A."/>
            <person name="Paolocci F."/>
            <person name="Nowrousian M."/>
            <person name="Ottonello S."/>
            <person name="Baldrian P."/>
            <person name="Spatafora J.W."/>
            <person name="Henrissat B."/>
            <person name="Nagy L.G."/>
            <person name="Aury J.M."/>
            <person name="Wincker P."/>
            <person name="Grigoriev I.V."/>
            <person name="Bonfante P."/>
            <person name="Martin F.M."/>
        </authorList>
    </citation>
    <scope>NUCLEOTIDE SEQUENCE [LARGE SCALE GENOMIC DNA]</scope>
    <source>
        <strain evidence="9 10">ATCC MYA-4762</strain>
    </source>
</reference>
<dbReference type="FunFam" id="3.10.120.10:FF:000003">
    <property type="entry name" value="membrane-associated progesterone receptor component 1"/>
    <property type="match status" value="1"/>
</dbReference>
<dbReference type="Pfam" id="PF00173">
    <property type="entry name" value="Cyt-b5"/>
    <property type="match status" value="1"/>
</dbReference>
<feature type="domain" description="Cytochrome b5 heme-binding" evidence="8">
    <location>
        <begin position="55"/>
        <end position="156"/>
    </location>
</feature>
<dbReference type="SMART" id="SM01117">
    <property type="entry name" value="Cyt-b5"/>
    <property type="match status" value="1"/>
</dbReference>
<evidence type="ECO:0000259" key="8">
    <source>
        <dbReference type="SMART" id="SM01117"/>
    </source>
</evidence>
<evidence type="ECO:0000313" key="9">
    <source>
        <dbReference type="EMBL" id="RPB21042.1"/>
    </source>
</evidence>
<dbReference type="GO" id="GO:0005783">
    <property type="term" value="C:endoplasmic reticulum"/>
    <property type="evidence" value="ECO:0007669"/>
    <property type="project" value="UniProtKB-SubCell"/>
</dbReference>
<evidence type="ECO:0000256" key="5">
    <source>
        <dbReference type="ARBA" id="ARBA00023004"/>
    </source>
</evidence>
<dbReference type="InterPro" id="IPR050577">
    <property type="entry name" value="MAPR/NEUFC/NENF-like"/>
</dbReference>
<dbReference type="GO" id="GO:0016020">
    <property type="term" value="C:membrane"/>
    <property type="evidence" value="ECO:0007669"/>
    <property type="project" value="TreeGrafter"/>
</dbReference>
<proteinExistence type="inferred from homology"/>
<keyword evidence="7" id="KW-1133">Transmembrane helix</keyword>
<feature type="transmembrane region" description="Helical" evidence="7">
    <location>
        <begin position="13"/>
        <end position="36"/>
    </location>
</feature>
<keyword evidence="4" id="KW-0256">Endoplasmic reticulum</keyword>
<comment type="subcellular location">
    <subcellularLocation>
        <location evidence="1">Endoplasmic reticulum</location>
    </subcellularLocation>
</comment>
<dbReference type="SUPFAM" id="SSF55856">
    <property type="entry name" value="Cytochrome b5-like heme/steroid binding domain"/>
    <property type="match status" value="1"/>
</dbReference>
<dbReference type="PANTHER" id="PTHR10281:SF72">
    <property type="entry name" value="NEUDESIN"/>
    <property type="match status" value="1"/>
</dbReference>
<dbReference type="Proteomes" id="UP000267821">
    <property type="component" value="Unassembled WGS sequence"/>
</dbReference>
<name>A0A3N4LHY4_9PEZI</name>
<evidence type="ECO:0000256" key="2">
    <source>
        <dbReference type="ARBA" id="ARBA00022617"/>
    </source>
</evidence>
<dbReference type="PANTHER" id="PTHR10281">
    <property type="entry name" value="MEMBRANE-ASSOCIATED PROGESTERONE RECEPTOR COMPONENT-RELATED"/>
    <property type="match status" value="1"/>
</dbReference>
<evidence type="ECO:0000256" key="6">
    <source>
        <dbReference type="ARBA" id="ARBA00038357"/>
    </source>
</evidence>
<organism evidence="9 10">
    <name type="scientific">Terfezia boudieri ATCC MYA-4762</name>
    <dbReference type="NCBI Taxonomy" id="1051890"/>
    <lineage>
        <taxon>Eukaryota</taxon>
        <taxon>Fungi</taxon>
        <taxon>Dikarya</taxon>
        <taxon>Ascomycota</taxon>
        <taxon>Pezizomycotina</taxon>
        <taxon>Pezizomycetes</taxon>
        <taxon>Pezizales</taxon>
        <taxon>Pezizaceae</taxon>
        <taxon>Terfezia</taxon>
    </lineage>
</organism>
<evidence type="ECO:0000313" key="10">
    <source>
        <dbReference type="Proteomes" id="UP000267821"/>
    </source>
</evidence>
<keyword evidence="7" id="KW-0472">Membrane</keyword>
<evidence type="ECO:0000256" key="7">
    <source>
        <dbReference type="SAM" id="Phobius"/>
    </source>
</evidence>
<evidence type="ECO:0000256" key="3">
    <source>
        <dbReference type="ARBA" id="ARBA00022723"/>
    </source>
</evidence>
<evidence type="ECO:0000256" key="4">
    <source>
        <dbReference type="ARBA" id="ARBA00022824"/>
    </source>
</evidence>
<dbReference type="OrthoDB" id="547796at2759"/>
<dbReference type="AlphaFoldDB" id="A0A3N4LHY4"/>
<dbReference type="STRING" id="1051890.A0A3N4LHY4"/>
<comment type="similarity">
    <text evidence="6">Belongs to the cytochrome b5 family. MAPR subfamily.</text>
</comment>
<dbReference type="GO" id="GO:0020037">
    <property type="term" value="F:heme binding"/>
    <property type="evidence" value="ECO:0007669"/>
    <property type="project" value="UniProtKB-ARBA"/>
</dbReference>
<dbReference type="InterPro" id="IPR001199">
    <property type="entry name" value="Cyt_B5-like_heme/steroid-bd"/>
</dbReference>
<dbReference type="Gene3D" id="3.10.120.10">
    <property type="entry name" value="Cytochrome b5-like heme/steroid binding domain"/>
    <property type="match status" value="1"/>
</dbReference>
<dbReference type="FunCoup" id="A0A3N4LHY4">
    <property type="interactions" value="827"/>
</dbReference>
<keyword evidence="7" id="KW-0812">Transmembrane</keyword>
<dbReference type="GO" id="GO:0046872">
    <property type="term" value="F:metal ion binding"/>
    <property type="evidence" value="ECO:0007669"/>
    <property type="project" value="UniProtKB-KW"/>
</dbReference>
<dbReference type="EMBL" id="ML121564">
    <property type="protein sequence ID" value="RPB21042.1"/>
    <property type="molecule type" value="Genomic_DNA"/>
</dbReference>
<dbReference type="InterPro" id="IPR036400">
    <property type="entry name" value="Cyt_B5-like_heme/steroid_sf"/>
</dbReference>
<keyword evidence="2" id="KW-0349">Heme</keyword>
<sequence>MPHSPPLPPVPEAIPIVTPLNLILFSLVIYVGYLRFRTPATPIISRPTPIVYRKYTPLTLLPYNGTDKPQVFLAVSCKVYDVTPGKGFYGPGGPYESFAGRDASRGLAKGSFDAEVLSDENGTIDTLEDLNEEEKVSLRGWEEHFGGKYAVVGELVENGEDGDEEEEGVSKA</sequence>
<keyword evidence="5" id="KW-0408">Iron</keyword>